<dbReference type="AlphaFoldDB" id="A0A1D8TQR1"/>
<proteinExistence type="predicted"/>
<sequence>MTNLFRRLNPAKKFRITVYMIARLLKISYRLIVRVEFWNYVIFVHRRDRGGQFISYRKLSQWQNAVACQIQQCTTLPALKQLWFSIETDCHQYSKQYSQNYYHFIWPIWRKQWDRLWQQGNVP</sequence>
<reference evidence="2" key="1">
    <citation type="submission" date="2016-10" db="EMBL/GenBank/DDBJ databases">
        <title>Comparative genomics uncovers the prolific and rare metabolic potential of the cyanobacterial genus Moorea.</title>
        <authorList>
            <person name="Leao T."/>
            <person name="Castelao G."/>
            <person name="Korobeynikov A."/>
            <person name="Monroe E.A."/>
            <person name="Podell S."/>
            <person name="Glukhov E."/>
            <person name="Allen E."/>
            <person name="Gerwick W.H."/>
            <person name="Gerwick L."/>
        </authorList>
    </citation>
    <scope>NUCLEOTIDE SEQUENCE [LARGE SCALE GENOMIC DNA]</scope>
    <source>
        <strain evidence="2">PAL-8-15-08-1</strain>
    </source>
</reference>
<gene>
    <name evidence="1" type="ORF">BJP34_11035</name>
</gene>
<name>A0A1D8TQR1_9CYAN</name>
<evidence type="ECO:0000313" key="1">
    <source>
        <dbReference type="EMBL" id="AOW99913.1"/>
    </source>
</evidence>
<dbReference type="KEGG" id="mpro:BJP34_11035"/>
<accession>A0A1D8TQR1</accession>
<dbReference type="Proteomes" id="UP000177870">
    <property type="component" value="Chromosome"/>
</dbReference>
<dbReference type="RefSeq" id="WP_070392387.1">
    <property type="nucleotide sequence ID" value="NZ_CP017599.1"/>
</dbReference>
<organism evidence="1 2">
    <name type="scientific">Moorena producens PAL-8-15-08-1</name>
    <dbReference type="NCBI Taxonomy" id="1458985"/>
    <lineage>
        <taxon>Bacteria</taxon>
        <taxon>Bacillati</taxon>
        <taxon>Cyanobacteriota</taxon>
        <taxon>Cyanophyceae</taxon>
        <taxon>Coleofasciculales</taxon>
        <taxon>Coleofasciculaceae</taxon>
        <taxon>Moorena</taxon>
    </lineage>
</organism>
<protein>
    <submittedName>
        <fullName evidence="1">Uncharacterized protein</fullName>
    </submittedName>
</protein>
<evidence type="ECO:0000313" key="2">
    <source>
        <dbReference type="Proteomes" id="UP000177870"/>
    </source>
</evidence>
<dbReference type="EMBL" id="CP017599">
    <property type="protein sequence ID" value="AOW99913.1"/>
    <property type="molecule type" value="Genomic_DNA"/>
</dbReference>
<dbReference type="OrthoDB" id="461705at2"/>